<organism evidence="1 2">
    <name type="scientific">Quercus suber</name>
    <name type="common">Cork oak</name>
    <dbReference type="NCBI Taxonomy" id="58331"/>
    <lineage>
        <taxon>Eukaryota</taxon>
        <taxon>Viridiplantae</taxon>
        <taxon>Streptophyta</taxon>
        <taxon>Embryophyta</taxon>
        <taxon>Tracheophyta</taxon>
        <taxon>Spermatophyta</taxon>
        <taxon>Magnoliopsida</taxon>
        <taxon>eudicotyledons</taxon>
        <taxon>Gunneridae</taxon>
        <taxon>Pentapetalae</taxon>
        <taxon>rosids</taxon>
        <taxon>fabids</taxon>
        <taxon>Fagales</taxon>
        <taxon>Fagaceae</taxon>
        <taxon>Quercus</taxon>
    </lineage>
</organism>
<dbReference type="EMBL" id="PKMF04000053">
    <property type="protein sequence ID" value="KAK7854584.1"/>
    <property type="molecule type" value="Genomic_DNA"/>
</dbReference>
<dbReference type="Proteomes" id="UP000237347">
    <property type="component" value="Unassembled WGS sequence"/>
</dbReference>
<comment type="caution">
    <text evidence="1">The sequence shown here is derived from an EMBL/GenBank/DDBJ whole genome shotgun (WGS) entry which is preliminary data.</text>
</comment>
<protein>
    <submittedName>
        <fullName evidence="1">Uncharacterized protein</fullName>
    </submittedName>
</protein>
<keyword evidence="2" id="KW-1185">Reference proteome</keyword>
<evidence type="ECO:0000313" key="1">
    <source>
        <dbReference type="EMBL" id="KAK7854584.1"/>
    </source>
</evidence>
<proteinExistence type="predicted"/>
<dbReference type="AlphaFoldDB" id="A0AAW0LVI8"/>
<gene>
    <name evidence="1" type="ORF">CFP56_031430</name>
</gene>
<evidence type="ECO:0000313" key="2">
    <source>
        <dbReference type="Proteomes" id="UP000237347"/>
    </source>
</evidence>
<reference evidence="1 2" key="1">
    <citation type="journal article" date="2018" name="Sci. Data">
        <title>The draft genome sequence of cork oak.</title>
        <authorList>
            <person name="Ramos A.M."/>
            <person name="Usie A."/>
            <person name="Barbosa P."/>
            <person name="Barros P.M."/>
            <person name="Capote T."/>
            <person name="Chaves I."/>
            <person name="Simoes F."/>
            <person name="Abreu I."/>
            <person name="Carrasquinho I."/>
            <person name="Faro C."/>
            <person name="Guimaraes J.B."/>
            <person name="Mendonca D."/>
            <person name="Nobrega F."/>
            <person name="Rodrigues L."/>
            <person name="Saibo N.J.M."/>
            <person name="Varela M.C."/>
            <person name="Egas C."/>
            <person name="Matos J."/>
            <person name="Miguel C.M."/>
            <person name="Oliveira M.M."/>
            <person name="Ricardo C.P."/>
            <person name="Goncalves S."/>
        </authorList>
    </citation>
    <scope>NUCLEOTIDE SEQUENCE [LARGE SCALE GENOMIC DNA]</scope>
    <source>
        <strain evidence="2">cv. HL8</strain>
    </source>
</reference>
<sequence>MTAFLSLRISSITKSLVLTFHAPSGGDELTTDSSCQSSISKATLRKAAQLPLFGFEIEMSSIIPFPSTASKKKKFFRGSPLPDIALITS</sequence>
<accession>A0AAW0LVI8</accession>
<name>A0AAW0LVI8_QUESU</name>